<feature type="transmembrane region" description="Helical" evidence="1">
    <location>
        <begin position="69"/>
        <end position="93"/>
    </location>
</feature>
<gene>
    <name evidence="2" type="ORF">SAMN05421730_101329</name>
</gene>
<dbReference type="STRING" id="1619234.SAMN05421730_101329"/>
<evidence type="ECO:0000256" key="1">
    <source>
        <dbReference type="SAM" id="Phobius"/>
    </source>
</evidence>
<dbReference type="RefSeq" id="WP_091234097.1">
    <property type="nucleotide sequence ID" value="NZ_FMKA01000013.1"/>
</dbReference>
<sequence length="206" mass="23388">MKYTKKLPKTDEELSSYLIDAGWIKIKEPQNLPLAILFSLPFAYLLLGIILWLAYLLKPGLFNFMASNSLSIALSIDLQLLLFVGAIFVYMFLHEMIHAIFIPGVLKSERTFWGMNGVFGFVFTTEPIKKGRFLVISCMPFVLLSVLAVLFLNYIGYLNWYTLLLCLINAAGSCVDFLNMVLIGFQVKGKHTIISNGFETFYKLTK</sequence>
<dbReference type="AlphaFoldDB" id="A0A1D3TUJ6"/>
<dbReference type="Pfam" id="PF11667">
    <property type="entry name" value="DUF3267"/>
    <property type="match status" value="1"/>
</dbReference>
<accession>A0A1D3TUJ6</accession>
<keyword evidence="3" id="KW-1185">Reference proteome</keyword>
<keyword evidence="1" id="KW-1133">Transmembrane helix</keyword>
<dbReference type="EMBL" id="FMKA01000013">
    <property type="protein sequence ID" value="SCP97719.1"/>
    <property type="molecule type" value="Genomic_DNA"/>
</dbReference>
<name>A0A1D3TUJ6_9FIRM</name>
<protein>
    <submittedName>
        <fullName evidence="2">Putative zincin peptidase</fullName>
    </submittedName>
</protein>
<feature type="transmembrane region" description="Helical" evidence="1">
    <location>
        <begin position="133"/>
        <end position="155"/>
    </location>
</feature>
<reference evidence="2 3" key="1">
    <citation type="submission" date="2016-09" db="EMBL/GenBank/DDBJ databases">
        <authorList>
            <person name="Capua I."/>
            <person name="De Benedictis P."/>
            <person name="Joannis T."/>
            <person name="Lombin L.H."/>
            <person name="Cattoli G."/>
        </authorList>
    </citation>
    <scope>NUCLEOTIDE SEQUENCE [LARGE SCALE GENOMIC DNA]</scope>
    <source>
        <strain evidence="2 3">GluBS11</strain>
    </source>
</reference>
<dbReference type="OrthoDB" id="1778118at2"/>
<keyword evidence="1" id="KW-0472">Membrane</keyword>
<evidence type="ECO:0000313" key="2">
    <source>
        <dbReference type="EMBL" id="SCP97719.1"/>
    </source>
</evidence>
<feature type="transmembrane region" description="Helical" evidence="1">
    <location>
        <begin position="34"/>
        <end position="57"/>
    </location>
</feature>
<evidence type="ECO:0000313" key="3">
    <source>
        <dbReference type="Proteomes" id="UP000199315"/>
    </source>
</evidence>
<dbReference type="Proteomes" id="UP000199315">
    <property type="component" value="Unassembled WGS sequence"/>
</dbReference>
<proteinExistence type="predicted"/>
<dbReference type="InterPro" id="IPR021683">
    <property type="entry name" value="DUF3267"/>
</dbReference>
<feature type="transmembrane region" description="Helical" evidence="1">
    <location>
        <begin position="161"/>
        <end position="185"/>
    </location>
</feature>
<keyword evidence="1" id="KW-0812">Transmembrane</keyword>
<organism evidence="2 3">
    <name type="scientific">Anaerobium acetethylicum</name>
    <dbReference type="NCBI Taxonomy" id="1619234"/>
    <lineage>
        <taxon>Bacteria</taxon>
        <taxon>Bacillati</taxon>
        <taxon>Bacillota</taxon>
        <taxon>Clostridia</taxon>
        <taxon>Lachnospirales</taxon>
        <taxon>Lachnospiraceae</taxon>
        <taxon>Anaerobium</taxon>
    </lineage>
</organism>